<evidence type="ECO:0000313" key="2">
    <source>
        <dbReference type="EMBL" id="SHO63691.1"/>
    </source>
</evidence>
<dbReference type="InterPro" id="IPR052164">
    <property type="entry name" value="Anthracycline_SecMetBiosynth"/>
</dbReference>
<protein>
    <recommendedName>
        <fullName evidence="1">VOC domain-containing protein</fullName>
    </recommendedName>
</protein>
<dbReference type="InterPro" id="IPR041581">
    <property type="entry name" value="Glyoxalase_6"/>
</dbReference>
<dbReference type="RefSeq" id="WP_073627075.1">
    <property type="nucleotide sequence ID" value="NZ_FRXO01000002.1"/>
</dbReference>
<dbReference type="OrthoDB" id="9793039at2"/>
<dbReference type="AlphaFoldDB" id="A0A1M7ZFJ7"/>
<dbReference type="SUPFAM" id="SSF54593">
    <property type="entry name" value="Glyoxalase/Bleomycin resistance protein/Dihydroxybiphenyl dioxygenase"/>
    <property type="match status" value="2"/>
</dbReference>
<organism evidence="2 3">
    <name type="scientific">Pseudoxanthobacter soli DSM 19599</name>
    <dbReference type="NCBI Taxonomy" id="1123029"/>
    <lineage>
        <taxon>Bacteria</taxon>
        <taxon>Pseudomonadati</taxon>
        <taxon>Pseudomonadota</taxon>
        <taxon>Alphaproteobacteria</taxon>
        <taxon>Hyphomicrobiales</taxon>
        <taxon>Segnochrobactraceae</taxon>
        <taxon>Pseudoxanthobacter</taxon>
    </lineage>
</organism>
<name>A0A1M7ZFJ7_9HYPH</name>
<dbReference type="Pfam" id="PF18029">
    <property type="entry name" value="Glyoxalase_6"/>
    <property type="match status" value="1"/>
</dbReference>
<keyword evidence="3" id="KW-1185">Reference proteome</keyword>
<dbReference type="Pfam" id="PF00903">
    <property type="entry name" value="Glyoxalase"/>
    <property type="match status" value="1"/>
</dbReference>
<accession>A0A1M7ZFJ7</accession>
<evidence type="ECO:0000259" key="1">
    <source>
        <dbReference type="PROSITE" id="PS51819"/>
    </source>
</evidence>
<sequence>MTTQHGDFIWYELMTADPHAAAAFYGDVVGWQSRPFDAGVAGGYHIFSTGDEDAGGLMALPEGGATPAWIGYVAVRDVDAAAAALVADGATLLVPPTDIPNVGRFAVIADPQGAVFTIMRGAMEHDSPAFSPDKAGHTRWNELSTTDPEAAFAFYSRHFGWTKGEAMPMGDLGVYQLLDHGGHTFGALMRAQPQQPAPAWTFYFGVADIDVAAAKTTAGGGRVLHGPAEVPGGEFIIVAEDPQGVAFALVGPRTT</sequence>
<dbReference type="InterPro" id="IPR029068">
    <property type="entry name" value="Glyas_Bleomycin-R_OHBP_Dase"/>
</dbReference>
<proteinExistence type="predicted"/>
<dbReference type="EMBL" id="FRXO01000002">
    <property type="protein sequence ID" value="SHO63691.1"/>
    <property type="molecule type" value="Genomic_DNA"/>
</dbReference>
<reference evidence="2 3" key="1">
    <citation type="submission" date="2016-12" db="EMBL/GenBank/DDBJ databases">
        <authorList>
            <person name="Song W.-J."/>
            <person name="Kurnit D.M."/>
        </authorList>
    </citation>
    <scope>NUCLEOTIDE SEQUENCE [LARGE SCALE GENOMIC DNA]</scope>
    <source>
        <strain evidence="2 3">DSM 19599</strain>
    </source>
</reference>
<dbReference type="PANTHER" id="PTHR33993">
    <property type="entry name" value="GLYOXALASE-RELATED"/>
    <property type="match status" value="1"/>
</dbReference>
<dbReference type="STRING" id="1123029.SAMN02745172_01540"/>
<dbReference type="CDD" id="cd07247">
    <property type="entry name" value="SgaA_N_like"/>
    <property type="match status" value="2"/>
</dbReference>
<dbReference type="Proteomes" id="UP000186406">
    <property type="component" value="Unassembled WGS sequence"/>
</dbReference>
<evidence type="ECO:0000313" key="3">
    <source>
        <dbReference type="Proteomes" id="UP000186406"/>
    </source>
</evidence>
<dbReference type="Gene3D" id="3.10.180.10">
    <property type="entry name" value="2,3-Dihydroxybiphenyl 1,2-Dioxygenase, domain 1"/>
    <property type="match status" value="2"/>
</dbReference>
<feature type="domain" description="VOC" evidence="1">
    <location>
        <begin position="134"/>
        <end position="252"/>
    </location>
</feature>
<feature type="domain" description="VOC" evidence="1">
    <location>
        <begin position="7"/>
        <end position="121"/>
    </location>
</feature>
<dbReference type="PROSITE" id="PS51819">
    <property type="entry name" value="VOC"/>
    <property type="match status" value="2"/>
</dbReference>
<dbReference type="InterPro" id="IPR037523">
    <property type="entry name" value="VOC_core"/>
</dbReference>
<dbReference type="InterPro" id="IPR004360">
    <property type="entry name" value="Glyas_Fos-R_dOase_dom"/>
</dbReference>
<gene>
    <name evidence="2" type="ORF">SAMN02745172_01540</name>
</gene>
<dbReference type="PANTHER" id="PTHR33993:SF14">
    <property type="entry name" value="GB|AAF24581.1"/>
    <property type="match status" value="1"/>
</dbReference>